<name>A0A4P6P6L1_9GAMM</name>
<dbReference type="OrthoDB" id="8094406at2"/>
<sequence length="711" mass="81517">MSEKGFRTYRLNEWCDKLGKEISIPIIQRGFVWKPEQIAGLWDSLLRGFPIGSFMVRPIARGSQNVELIDGQQRGRSIAGGVEFKAENGFRVWLACRYNTSNPEFKFDIKVTTDKHPFGFDSKFKKLSVSQRSKAFKASLCHKYLPKHDYSEDKSLEEVLELIEAKALGQDIRVSLEDTQPYSPKIKYVALDELIYAVQNNTACSPVESIRNIFECISNYEELNEAFLQELADALVQLIEKRYFYAIEVENHSYKKADNTKDIDIEVLFKRVGTGGTNLSDLDFAYSLIKQRLAGAKDYIHSLLKHHDISLLFSSLDCVDLLIRTSCFEAFVRNSCNPSETNMTDIKDHAKSTKKTLYKSIEANKDIIQCLFNSSKLENCLVNIIHCLKFNDELHPNGLPKPLLQKVPKKLWQMFVILSYSGVLRAKDNKAVSEALVRITLYWLLITPSSEDTAKIVHKMIESIQRAISKREAVDFDFEHEFIALIHNTSRKNNAAFAKLISLSNFRDLTVSNSGLIASNNIINTKYKLDIDDNFLIGKLFWKNKNLLLWLQRAYIHKLENDIGLKVLTDITLYDFDHIIPQHLWAGTSNVARGFKINHFTYDGHWEIGNSIGNYQLLKFSDNRAKKSATYDEWMSSLQEAKAQVLRDSILLNSDALFSQTVKKNQDWSDEQRKNFVKAVEVRVLDLYTELLSVYDEGSIYFGSDKNAIAE</sequence>
<dbReference type="PANTHER" id="PTHR37292">
    <property type="entry name" value="VNG6097C"/>
    <property type="match status" value="1"/>
</dbReference>
<protein>
    <submittedName>
        <fullName evidence="2">DUF262 domain-containing protein</fullName>
    </submittedName>
</protein>
<accession>A0A4P6P6L1</accession>
<dbReference type="KEGG" id="lsd:EMK97_04790"/>
<dbReference type="RefSeq" id="WP_130599922.1">
    <property type="nucleotide sequence ID" value="NZ_CP034759.1"/>
</dbReference>
<dbReference type="AlphaFoldDB" id="A0A4P6P6L1"/>
<dbReference type="InterPro" id="IPR004919">
    <property type="entry name" value="GmrSD_N"/>
</dbReference>
<proteinExistence type="predicted"/>
<dbReference type="Pfam" id="PF03235">
    <property type="entry name" value="GmrSD_N"/>
    <property type="match status" value="1"/>
</dbReference>
<evidence type="ECO:0000313" key="3">
    <source>
        <dbReference type="Proteomes" id="UP000290244"/>
    </source>
</evidence>
<reference evidence="2 3" key="1">
    <citation type="submission" date="2018-12" db="EMBL/GenBank/DDBJ databases">
        <title>Complete genome of Litorilituus sediminis.</title>
        <authorList>
            <person name="Liu A."/>
            <person name="Rong J."/>
        </authorList>
    </citation>
    <scope>NUCLEOTIDE SEQUENCE [LARGE SCALE GENOMIC DNA]</scope>
    <source>
        <strain evidence="2 3">JCM 17549</strain>
    </source>
</reference>
<gene>
    <name evidence="2" type="ORF">EMK97_04790</name>
</gene>
<evidence type="ECO:0000313" key="2">
    <source>
        <dbReference type="EMBL" id="QBG35087.1"/>
    </source>
</evidence>
<feature type="domain" description="GmrSD restriction endonucleases N-terminal" evidence="1">
    <location>
        <begin position="17"/>
        <end position="284"/>
    </location>
</feature>
<dbReference type="Proteomes" id="UP000290244">
    <property type="component" value="Chromosome"/>
</dbReference>
<organism evidence="2 3">
    <name type="scientific">Litorilituus sediminis</name>
    <dbReference type="NCBI Taxonomy" id="718192"/>
    <lineage>
        <taxon>Bacteria</taxon>
        <taxon>Pseudomonadati</taxon>
        <taxon>Pseudomonadota</taxon>
        <taxon>Gammaproteobacteria</taxon>
        <taxon>Alteromonadales</taxon>
        <taxon>Colwelliaceae</taxon>
        <taxon>Litorilituus</taxon>
    </lineage>
</organism>
<dbReference type="EMBL" id="CP034759">
    <property type="protein sequence ID" value="QBG35087.1"/>
    <property type="molecule type" value="Genomic_DNA"/>
</dbReference>
<dbReference type="PANTHER" id="PTHR37292:SF2">
    <property type="entry name" value="DUF262 DOMAIN-CONTAINING PROTEIN"/>
    <property type="match status" value="1"/>
</dbReference>
<keyword evidence="3" id="KW-1185">Reference proteome</keyword>
<evidence type="ECO:0000259" key="1">
    <source>
        <dbReference type="Pfam" id="PF03235"/>
    </source>
</evidence>